<dbReference type="GO" id="GO:0030288">
    <property type="term" value="C:outer membrane-bounded periplasmic space"/>
    <property type="evidence" value="ECO:0007669"/>
    <property type="project" value="TreeGrafter"/>
</dbReference>
<keyword evidence="4" id="KW-0105">Cadmium resistance</keyword>
<feature type="region of interest" description="Disordered" evidence="6">
    <location>
        <begin position="21"/>
        <end position="43"/>
    </location>
</feature>
<evidence type="ECO:0000256" key="3">
    <source>
        <dbReference type="ARBA" id="ARBA00022833"/>
    </source>
</evidence>
<dbReference type="Proteomes" id="UP000182719">
    <property type="component" value="Unassembled WGS sequence"/>
</dbReference>
<evidence type="ECO:0000259" key="8">
    <source>
        <dbReference type="Pfam" id="PF25954"/>
    </source>
</evidence>
<dbReference type="GO" id="GO:0060003">
    <property type="term" value="P:copper ion export"/>
    <property type="evidence" value="ECO:0007669"/>
    <property type="project" value="TreeGrafter"/>
</dbReference>
<dbReference type="GO" id="GO:0022857">
    <property type="term" value="F:transmembrane transporter activity"/>
    <property type="evidence" value="ECO:0007669"/>
    <property type="project" value="InterPro"/>
</dbReference>
<protein>
    <submittedName>
        <fullName evidence="11">Membrane fusion protein, cobalt-zinc-cadmium efflux system</fullName>
    </submittedName>
</protein>
<dbReference type="InterPro" id="IPR006143">
    <property type="entry name" value="RND_pump_MFP"/>
</dbReference>
<feature type="compositionally biased region" description="Basic and acidic residues" evidence="6">
    <location>
        <begin position="30"/>
        <end position="43"/>
    </location>
</feature>
<feature type="domain" description="CzcB-like C-terminal circularly permuted SH3-like" evidence="10">
    <location>
        <begin position="330"/>
        <end position="391"/>
    </location>
</feature>
<sequence length="405" mass="42964">MRASALLSVLGLVLLPGCQKEPPPAAHPAEAPHGDEHGHGHEAAHAEAITLTPEAVRNARLQTAEAQRKPLAVGLTVPARLAFPQRGVAQVAARVPGRIASIEVDLGDRVKKGQVLGYLESPDLGRARADYLAATMKAQVAAENFRREKELFAKGITSEREMREAEGTYVTIEADRNAADARLHALSLTDQEIKALRSDEHYSTRFPARAPLDGTVVDIPVTVGQEVGGTTPLFTVGDLSTLWALLEVSEAQLATVRQGQAVDLAVQAIPGQRFQGKVTYIGDIVDEKTRTTPVRVVLPNTEGNLKPGMFATAEISTGGTAPGTPGTEQVVVPREAVQQVAGEQVVFVPKGPHQFQAVDVRTGASSATEIEILEGLEPGTAVVTQGAFILKSELSKESMGEGHSH</sequence>
<proteinExistence type="inferred from homology"/>
<comment type="function">
    <text evidence="5">CzcA and CzcB together would act in zinc efflux nearly as effectively as the complete czc efflux system (CzcABC). The CzcB protein is thought to funnel zinc cations to the CzcA transport protein.</text>
</comment>
<feature type="domain" description="CzcB-like barrel-sandwich hybrid" evidence="9">
    <location>
        <begin position="88"/>
        <end position="238"/>
    </location>
</feature>
<dbReference type="GO" id="GO:0046686">
    <property type="term" value="P:response to cadmium ion"/>
    <property type="evidence" value="ECO:0007669"/>
    <property type="project" value="UniProtKB-KW"/>
</dbReference>
<dbReference type="PANTHER" id="PTHR30097:SF4">
    <property type="entry name" value="SLR6042 PROTEIN"/>
    <property type="match status" value="1"/>
</dbReference>
<dbReference type="Gene3D" id="2.40.420.20">
    <property type="match status" value="1"/>
</dbReference>
<gene>
    <name evidence="11" type="ORF">SAMN05444354_12776</name>
</gene>
<evidence type="ECO:0000259" key="7">
    <source>
        <dbReference type="Pfam" id="PF25893"/>
    </source>
</evidence>
<feature type="domain" description="CzcB-like alpha-helical hairpin" evidence="7">
    <location>
        <begin position="127"/>
        <end position="185"/>
    </location>
</feature>
<accession>A0A1H8CU53</accession>
<dbReference type="AlphaFoldDB" id="A0A1H8CU53"/>
<dbReference type="InterPro" id="IPR058647">
    <property type="entry name" value="BSH_CzcB-like"/>
</dbReference>
<dbReference type="Pfam" id="PF25973">
    <property type="entry name" value="BSH_CzcB"/>
    <property type="match status" value="1"/>
</dbReference>
<dbReference type="InterPro" id="IPR058649">
    <property type="entry name" value="CzcB_C"/>
</dbReference>
<dbReference type="GO" id="GO:0016020">
    <property type="term" value="C:membrane"/>
    <property type="evidence" value="ECO:0007669"/>
    <property type="project" value="InterPro"/>
</dbReference>
<dbReference type="NCBIfam" id="TIGR01730">
    <property type="entry name" value="RND_mfp"/>
    <property type="match status" value="1"/>
</dbReference>
<evidence type="ECO:0000256" key="6">
    <source>
        <dbReference type="SAM" id="MobiDB-lite"/>
    </source>
</evidence>
<keyword evidence="2" id="KW-0813">Transport</keyword>
<name>A0A1H8CU53_STIAU</name>
<dbReference type="FunFam" id="2.40.30.170:FF:000010">
    <property type="entry name" value="Efflux RND transporter periplasmic adaptor subunit"/>
    <property type="match status" value="1"/>
</dbReference>
<dbReference type="Gene3D" id="2.40.30.170">
    <property type="match status" value="1"/>
</dbReference>
<dbReference type="EMBL" id="FOAP01000027">
    <property type="protein sequence ID" value="SEM98419.1"/>
    <property type="molecule type" value="Genomic_DNA"/>
</dbReference>
<organism evidence="11 12">
    <name type="scientific">Stigmatella aurantiaca</name>
    <dbReference type="NCBI Taxonomy" id="41"/>
    <lineage>
        <taxon>Bacteria</taxon>
        <taxon>Pseudomonadati</taxon>
        <taxon>Myxococcota</taxon>
        <taxon>Myxococcia</taxon>
        <taxon>Myxococcales</taxon>
        <taxon>Cystobacterineae</taxon>
        <taxon>Archangiaceae</taxon>
        <taxon>Stigmatella</taxon>
    </lineage>
</organism>
<evidence type="ECO:0000256" key="1">
    <source>
        <dbReference type="ARBA" id="ARBA00009477"/>
    </source>
</evidence>
<evidence type="ECO:0000313" key="11">
    <source>
        <dbReference type="EMBL" id="SEM98419.1"/>
    </source>
</evidence>
<dbReference type="PANTHER" id="PTHR30097">
    <property type="entry name" value="CATION EFFLUX SYSTEM PROTEIN CUSB"/>
    <property type="match status" value="1"/>
</dbReference>
<comment type="similarity">
    <text evidence="1">Belongs to the membrane fusion protein (MFP) (TC 8.A.1) family.</text>
</comment>
<dbReference type="Gene3D" id="1.10.287.470">
    <property type="entry name" value="Helix hairpin bin"/>
    <property type="match status" value="1"/>
</dbReference>
<dbReference type="InterPro" id="IPR051909">
    <property type="entry name" value="MFP_Cation_Efflux"/>
</dbReference>
<dbReference type="GO" id="GO:0015679">
    <property type="term" value="P:plasma membrane copper ion transport"/>
    <property type="evidence" value="ECO:0007669"/>
    <property type="project" value="TreeGrafter"/>
</dbReference>
<dbReference type="Gene3D" id="2.40.50.100">
    <property type="match status" value="1"/>
</dbReference>
<evidence type="ECO:0000259" key="9">
    <source>
        <dbReference type="Pfam" id="PF25973"/>
    </source>
</evidence>
<keyword evidence="12" id="KW-1185">Reference proteome</keyword>
<dbReference type="GO" id="GO:0046914">
    <property type="term" value="F:transition metal ion binding"/>
    <property type="evidence" value="ECO:0007669"/>
    <property type="project" value="TreeGrafter"/>
</dbReference>
<feature type="domain" description="CusB-like beta-barrel" evidence="8">
    <location>
        <begin position="241"/>
        <end position="317"/>
    </location>
</feature>
<dbReference type="InterPro" id="IPR058792">
    <property type="entry name" value="Beta-barrel_RND_2"/>
</dbReference>
<dbReference type="Pfam" id="PF25975">
    <property type="entry name" value="CzcB_C"/>
    <property type="match status" value="1"/>
</dbReference>
<dbReference type="RefSeq" id="WP_075010686.1">
    <property type="nucleotide sequence ID" value="NZ_FOAP01000027.1"/>
</dbReference>
<keyword evidence="3" id="KW-0862">Zinc</keyword>
<evidence type="ECO:0000313" key="12">
    <source>
        <dbReference type="Proteomes" id="UP000182719"/>
    </source>
</evidence>
<evidence type="ECO:0000256" key="5">
    <source>
        <dbReference type="ARBA" id="ARBA00058766"/>
    </source>
</evidence>
<dbReference type="Pfam" id="PF25893">
    <property type="entry name" value="HH_CzcB"/>
    <property type="match status" value="1"/>
</dbReference>
<reference evidence="12" key="1">
    <citation type="submission" date="2016-10" db="EMBL/GenBank/DDBJ databases">
        <authorList>
            <person name="Varghese N."/>
            <person name="Submissions S."/>
        </authorList>
    </citation>
    <scope>NUCLEOTIDE SEQUENCE [LARGE SCALE GENOMIC DNA]</scope>
    <source>
        <strain evidence="12">DSM 17044</strain>
    </source>
</reference>
<dbReference type="SUPFAM" id="SSF111369">
    <property type="entry name" value="HlyD-like secretion proteins"/>
    <property type="match status" value="1"/>
</dbReference>
<dbReference type="FunFam" id="2.40.420.20:FF:000006">
    <property type="entry name" value="RND family efflux transporter MFP subunit"/>
    <property type="match status" value="1"/>
</dbReference>
<dbReference type="InterPro" id="IPR058648">
    <property type="entry name" value="HH_CzcB-like"/>
</dbReference>
<dbReference type="Pfam" id="PF25954">
    <property type="entry name" value="Beta-barrel_RND_2"/>
    <property type="match status" value="1"/>
</dbReference>
<evidence type="ECO:0000259" key="10">
    <source>
        <dbReference type="Pfam" id="PF25975"/>
    </source>
</evidence>
<evidence type="ECO:0000256" key="2">
    <source>
        <dbReference type="ARBA" id="ARBA00022448"/>
    </source>
</evidence>
<evidence type="ECO:0000256" key="4">
    <source>
        <dbReference type="ARBA" id="ARBA00043263"/>
    </source>
</evidence>
<dbReference type="OrthoDB" id="9806939at2"/>